<dbReference type="AlphaFoldDB" id="A0A1X7AL62"/>
<name>A0A1X7AL62_9GAMM</name>
<protein>
    <submittedName>
        <fullName evidence="1">Uncharacterized protein</fullName>
    </submittedName>
</protein>
<evidence type="ECO:0000313" key="2">
    <source>
        <dbReference type="Proteomes" id="UP000196573"/>
    </source>
</evidence>
<keyword evidence="2" id="KW-1185">Reference proteome</keyword>
<dbReference type="Proteomes" id="UP000196573">
    <property type="component" value="Unassembled WGS sequence"/>
</dbReference>
<reference evidence="1 2" key="1">
    <citation type="submission" date="2017-03" db="EMBL/GenBank/DDBJ databases">
        <authorList>
            <person name="Afonso C.L."/>
            <person name="Miller P.J."/>
            <person name="Scott M.A."/>
            <person name="Spackman E."/>
            <person name="Goraichik I."/>
            <person name="Dimitrov K.M."/>
            <person name="Suarez D.L."/>
            <person name="Swayne D.E."/>
        </authorList>
    </citation>
    <scope>NUCLEOTIDE SEQUENCE [LARGE SCALE GENOMIC DNA]</scope>
    <source>
        <strain evidence="1">SB41UT1</strain>
    </source>
</reference>
<dbReference type="EMBL" id="FWPT01000006">
    <property type="protein sequence ID" value="SMA48518.1"/>
    <property type="molecule type" value="Genomic_DNA"/>
</dbReference>
<organism evidence="1 2">
    <name type="scientific">Parendozoicomonas haliclonae</name>
    <dbReference type="NCBI Taxonomy" id="1960125"/>
    <lineage>
        <taxon>Bacteria</taxon>
        <taxon>Pseudomonadati</taxon>
        <taxon>Pseudomonadota</taxon>
        <taxon>Gammaproteobacteria</taxon>
        <taxon>Oceanospirillales</taxon>
        <taxon>Endozoicomonadaceae</taxon>
        <taxon>Parendozoicomonas</taxon>
    </lineage>
</organism>
<dbReference type="RefSeq" id="WP_133060518.1">
    <property type="nucleotide sequence ID" value="NZ_CBCSCN010000006.1"/>
</dbReference>
<accession>A0A1X7AL62</accession>
<proteinExistence type="predicted"/>
<gene>
    <name evidence="1" type="ORF">EHSB41UT_02777</name>
</gene>
<sequence>MSKPLPNILLLTVLSLFGLLIPMAGMADCSGYESGSEEAAHCTALNAVENSLCPPEQCVPMLTATFTNTLESGKAAATASDVFHGTFEPIKAQSPAYAEGLFEQYSEHFRESPWAQTAFKKLVDAVFTVDKGTVKTVLIPRTKAFSEFEALQDLFELDMTITAGVSRDMATYEEVATYHRYLLRGGYLDWEWLTAPIRDGQWITFTTGYDLVLLPHPEFDQSGTLLPEWQSMINHVIKPDIAQSYVLVVTKSELEKDALSSYIQQQAPELKPVNQVCTDGIALGKDRIYTCSVLLKR</sequence>
<evidence type="ECO:0000313" key="1">
    <source>
        <dbReference type="EMBL" id="SMA48518.1"/>
    </source>
</evidence>